<feature type="transmembrane region" description="Helical" evidence="5">
    <location>
        <begin position="97"/>
        <end position="121"/>
    </location>
</feature>
<evidence type="ECO:0000256" key="1">
    <source>
        <dbReference type="ARBA" id="ARBA00004141"/>
    </source>
</evidence>
<keyword evidence="2 5" id="KW-0812">Transmembrane</keyword>
<dbReference type="PANTHER" id="PTHR10924:SF6">
    <property type="entry name" value="SOLUTE CARRIER FAMILY 49 MEMBER A3"/>
    <property type="match status" value="1"/>
</dbReference>
<dbReference type="GO" id="GO:0016020">
    <property type="term" value="C:membrane"/>
    <property type="evidence" value="ECO:0007669"/>
    <property type="project" value="UniProtKB-SubCell"/>
</dbReference>
<evidence type="ECO:0000313" key="7">
    <source>
        <dbReference type="EMBL" id="CAF1551779.1"/>
    </source>
</evidence>
<dbReference type="InterPro" id="IPR011701">
    <property type="entry name" value="MFS"/>
</dbReference>
<feature type="transmembrane region" description="Helical" evidence="5">
    <location>
        <begin position="339"/>
        <end position="364"/>
    </location>
</feature>
<name>A0A815X3J0_9BILA</name>
<feature type="transmembrane region" description="Helical" evidence="5">
    <location>
        <begin position="30"/>
        <end position="50"/>
    </location>
</feature>
<protein>
    <recommendedName>
        <fullName evidence="6">F-box domain-containing protein</fullName>
    </recommendedName>
</protein>
<dbReference type="GO" id="GO:0022857">
    <property type="term" value="F:transmembrane transporter activity"/>
    <property type="evidence" value="ECO:0007669"/>
    <property type="project" value="InterPro"/>
</dbReference>
<dbReference type="SUPFAM" id="SSF81383">
    <property type="entry name" value="F-box domain"/>
    <property type="match status" value="1"/>
</dbReference>
<dbReference type="AlphaFoldDB" id="A0A815X3J0"/>
<feature type="transmembrane region" description="Helical" evidence="5">
    <location>
        <begin position="167"/>
        <end position="187"/>
    </location>
</feature>
<comment type="caution">
    <text evidence="7">The sequence shown here is derived from an EMBL/GenBank/DDBJ whole genome shotgun (WGS) entry which is preliminary data.</text>
</comment>
<feature type="transmembrane region" description="Helical" evidence="5">
    <location>
        <begin position="316"/>
        <end position="333"/>
    </location>
</feature>
<dbReference type="SUPFAM" id="SSF56601">
    <property type="entry name" value="beta-lactamase/transpeptidase-like"/>
    <property type="match status" value="1"/>
</dbReference>
<dbReference type="PROSITE" id="PS50181">
    <property type="entry name" value="FBOX"/>
    <property type="match status" value="1"/>
</dbReference>
<dbReference type="Proteomes" id="UP000663834">
    <property type="component" value="Unassembled WGS sequence"/>
</dbReference>
<proteinExistence type="predicted"/>
<feature type="transmembrane region" description="Helical" evidence="5">
    <location>
        <begin position="247"/>
        <end position="268"/>
    </location>
</feature>
<dbReference type="InterPro" id="IPR001810">
    <property type="entry name" value="F-box_dom"/>
</dbReference>
<dbReference type="InterPro" id="IPR012338">
    <property type="entry name" value="Beta-lactam/transpept-like"/>
</dbReference>
<dbReference type="InterPro" id="IPR049680">
    <property type="entry name" value="FLVCR1-2_SLC49-like"/>
</dbReference>
<dbReference type="InterPro" id="IPR036047">
    <property type="entry name" value="F-box-like_dom_sf"/>
</dbReference>
<dbReference type="Gene3D" id="1.20.1250.20">
    <property type="entry name" value="MFS general substrate transporter like domains"/>
    <property type="match status" value="2"/>
</dbReference>
<dbReference type="Pfam" id="PF12014">
    <property type="entry name" value="Cyclin_D1_bind"/>
    <property type="match status" value="1"/>
</dbReference>
<evidence type="ECO:0000259" key="6">
    <source>
        <dbReference type="PROSITE" id="PS50181"/>
    </source>
</evidence>
<feature type="transmembrane region" description="Helical" evidence="5">
    <location>
        <begin position="193"/>
        <end position="213"/>
    </location>
</feature>
<feature type="transmembrane region" description="Helical" evidence="5">
    <location>
        <begin position="127"/>
        <end position="147"/>
    </location>
</feature>
<sequence length="966" mass="108552">MNDYQELDQSDDGEINDSTPKVYPTYRRRWFYLFVVCLAQISNAFIWINFSPIANLGVEYYKVNYDAINWLSLMYMIVTIPFTLPSTWLIDKLGVRVGMYIGVWMNAIGSVIRCFSVLASIGTQGRFVILMFGQFICALAQTFILFIPTKFSFVWFSEKQRSLANAIAIGSNFFGILLGSILSPIIAPDTSKIPLLLYLSVIPALLAGILSLGMRSAEPPTPSCKAVVHIRQPFLLSLKRLCRSKSYVVLFIGCGIAIGCFNALSTLVEQMMCPFGYDNVTLGICLGFFIGAGSLGSLVFGYFADRTGKLEEISKILYTASSVAYILLVLFIINRVPRYFIYFAFAFVGFVSLPLSPISMDLCLECVYPIPEATAIGINVMASQIIGILMVVIFPKFGRPLNEYEMSIETCSKDSTDKIVVLNYSTPLYIMAFIMVLMDRLPYELLFSIATHLDSPKDLCSLSRVSSVFLSVSRDDRIWKRLCYRLYNVNPPLDELKQNFYNLFTKILVPYGRYLGYWKSNEMYYGGLIVVHLKISDGTIIGEKLNVANVSDGIAQMVFADEDDDDDEEANESFLKLIYQKTKLFTIDSTSNQILCHQCDTVHDELPWIKTFDSNQQYFGLSHEALSVNERSLLVSHDHNFMEGPEGRDIYFSRNCIDGSIVYHPLSIPRPSTTNTDHPLSRFNGLWVGSYGGHGLELIHVELCHDFTCPTTVDGRSKDVEIISNALVGRKISGDPNVPHSQISFAATHPIEVVDPNSPTSYEGIGQIAHTGYVDAQFIRSKILPISDDVLKELYVFHVLREDVTCTAEIDILDLLFLRNELLDAHIPVAAAVLVNATDILYQDAFGYQSISPIKMMDVDKSIFVLVSIPKTFIAVPIMQLVESNRLDLDTDINRYLSSSNQHINNPQYHYHHITLRQLLSHSVSIGYNLEMETTFAGFGDNAFSEMSLVDAFFHISESKRVELAI</sequence>
<dbReference type="InterPro" id="IPR001466">
    <property type="entry name" value="Beta-lactam-related"/>
</dbReference>
<comment type="subcellular location">
    <subcellularLocation>
        <location evidence="1">Membrane</location>
        <topology evidence="1">Multi-pass membrane protein</topology>
    </subcellularLocation>
</comment>
<dbReference type="OrthoDB" id="422206at2759"/>
<gene>
    <name evidence="7" type="ORF">KQP761_LOCUS17704</name>
</gene>
<evidence type="ECO:0000313" key="8">
    <source>
        <dbReference type="Proteomes" id="UP000663834"/>
    </source>
</evidence>
<dbReference type="EMBL" id="CAJNOW010008981">
    <property type="protein sequence ID" value="CAF1551779.1"/>
    <property type="molecule type" value="Genomic_DNA"/>
</dbReference>
<dbReference type="Gene3D" id="1.20.1280.50">
    <property type="match status" value="1"/>
</dbReference>
<dbReference type="Pfam" id="PF12937">
    <property type="entry name" value="F-box-like"/>
    <property type="match status" value="1"/>
</dbReference>
<dbReference type="InterPro" id="IPR036259">
    <property type="entry name" value="MFS_trans_sf"/>
</dbReference>
<evidence type="ECO:0000256" key="3">
    <source>
        <dbReference type="ARBA" id="ARBA00022989"/>
    </source>
</evidence>
<dbReference type="Pfam" id="PF00144">
    <property type="entry name" value="Beta-lactamase"/>
    <property type="match status" value="1"/>
</dbReference>
<evidence type="ECO:0000256" key="5">
    <source>
        <dbReference type="SAM" id="Phobius"/>
    </source>
</evidence>
<feature type="transmembrane region" description="Helical" evidence="5">
    <location>
        <begin position="418"/>
        <end position="438"/>
    </location>
</feature>
<evidence type="ECO:0000256" key="2">
    <source>
        <dbReference type="ARBA" id="ARBA00022692"/>
    </source>
</evidence>
<feature type="domain" description="F-box" evidence="6">
    <location>
        <begin position="435"/>
        <end position="482"/>
    </location>
</feature>
<feature type="transmembrane region" description="Helical" evidence="5">
    <location>
        <begin position="376"/>
        <end position="398"/>
    </location>
</feature>
<evidence type="ECO:0000256" key="4">
    <source>
        <dbReference type="ARBA" id="ARBA00023136"/>
    </source>
</evidence>
<feature type="transmembrane region" description="Helical" evidence="5">
    <location>
        <begin position="70"/>
        <end position="90"/>
    </location>
</feature>
<dbReference type="SMART" id="SM00256">
    <property type="entry name" value="FBOX"/>
    <property type="match status" value="1"/>
</dbReference>
<accession>A0A815X3J0</accession>
<dbReference type="PANTHER" id="PTHR10924">
    <property type="entry name" value="MAJOR FACILITATOR SUPERFAMILY PROTEIN-RELATED"/>
    <property type="match status" value="1"/>
</dbReference>
<dbReference type="Pfam" id="PF07690">
    <property type="entry name" value="MFS_1"/>
    <property type="match status" value="1"/>
</dbReference>
<reference evidence="7" key="1">
    <citation type="submission" date="2021-02" db="EMBL/GenBank/DDBJ databases">
        <authorList>
            <person name="Nowell W R."/>
        </authorList>
    </citation>
    <scope>NUCLEOTIDE SEQUENCE</scope>
</reference>
<feature type="transmembrane region" description="Helical" evidence="5">
    <location>
        <begin position="280"/>
        <end position="304"/>
    </location>
</feature>
<keyword evidence="3 5" id="KW-1133">Transmembrane helix</keyword>
<dbReference type="Gene3D" id="3.40.710.10">
    <property type="entry name" value="DD-peptidase/beta-lactamase superfamily"/>
    <property type="match status" value="1"/>
</dbReference>
<dbReference type="SUPFAM" id="SSF103473">
    <property type="entry name" value="MFS general substrate transporter"/>
    <property type="match status" value="1"/>
</dbReference>
<keyword evidence="4 5" id="KW-0472">Membrane</keyword>
<organism evidence="7 8">
    <name type="scientific">Rotaria magnacalcarata</name>
    <dbReference type="NCBI Taxonomy" id="392030"/>
    <lineage>
        <taxon>Eukaryota</taxon>
        <taxon>Metazoa</taxon>
        <taxon>Spiralia</taxon>
        <taxon>Gnathifera</taxon>
        <taxon>Rotifera</taxon>
        <taxon>Eurotatoria</taxon>
        <taxon>Bdelloidea</taxon>
        <taxon>Philodinida</taxon>
        <taxon>Philodinidae</taxon>
        <taxon>Rotaria</taxon>
    </lineage>
</organism>